<accession>A0ABU5T969</accession>
<dbReference type="InterPro" id="IPR029063">
    <property type="entry name" value="SAM-dependent_MTases_sf"/>
</dbReference>
<dbReference type="EMBL" id="JAYGGQ010000013">
    <property type="protein sequence ID" value="MEA5456240.1"/>
    <property type="molecule type" value="Genomic_DNA"/>
</dbReference>
<dbReference type="InterPro" id="IPR041698">
    <property type="entry name" value="Methyltransf_25"/>
</dbReference>
<keyword evidence="4" id="KW-1185">Reference proteome</keyword>
<name>A0ABU5T969_9MICC</name>
<dbReference type="GO" id="GO:0008168">
    <property type="term" value="F:methyltransferase activity"/>
    <property type="evidence" value="ECO:0007669"/>
    <property type="project" value="UniProtKB-KW"/>
</dbReference>
<keyword evidence="1 3" id="KW-0808">Transferase</keyword>
<comment type="caution">
    <text evidence="3">The sequence shown here is derived from an EMBL/GenBank/DDBJ whole genome shotgun (WGS) entry which is preliminary data.</text>
</comment>
<dbReference type="SUPFAM" id="SSF53335">
    <property type="entry name" value="S-adenosyl-L-methionine-dependent methyltransferases"/>
    <property type="match status" value="1"/>
</dbReference>
<evidence type="ECO:0000313" key="3">
    <source>
        <dbReference type="EMBL" id="MEA5456240.1"/>
    </source>
</evidence>
<protein>
    <submittedName>
        <fullName evidence="3">Class I SAM-dependent methyltransferase</fullName>
        <ecNumber evidence="3">2.1.1.-</ecNumber>
    </submittedName>
</protein>
<evidence type="ECO:0000256" key="1">
    <source>
        <dbReference type="ARBA" id="ARBA00022679"/>
    </source>
</evidence>
<sequence length="199" mass="22054">MTETEVRDAYGRRAAEYVDLFGAVDKNPQQDKELVAVWAKSARGPIIDAGCGPGHWAAFLHDQGMEVEGLDLVPSFIEHARRQFPDVRFRVASFADLGSPDGEFGGILSWYSLIHIPPDELDAVLDEFGRCITRGGALLLGFFDGPDGEAFPHAVTTAYYWSTDGMATRLARAGFEVLRTQRRTDYGRRPHAAIIARRI</sequence>
<keyword evidence="3" id="KW-0489">Methyltransferase</keyword>
<gene>
    <name evidence="3" type="ORF">SPF06_16000</name>
</gene>
<dbReference type="PANTHER" id="PTHR43861">
    <property type="entry name" value="TRANS-ACONITATE 2-METHYLTRANSFERASE-RELATED"/>
    <property type="match status" value="1"/>
</dbReference>
<dbReference type="Gene3D" id="3.40.50.150">
    <property type="entry name" value="Vaccinia Virus protein VP39"/>
    <property type="match status" value="1"/>
</dbReference>
<evidence type="ECO:0000259" key="2">
    <source>
        <dbReference type="Pfam" id="PF13649"/>
    </source>
</evidence>
<dbReference type="GO" id="GO:0032259">
    <property type="term" value="P:methylation"/>
    <property type="evidence" value="ECO:0007669"/>
    <property type="project" value="UniProtKB-KW"/>
</dbReference>
<organism evidence="3 4">
    <name type="scientific">Sinomonas terricola</name>
    <dbReference type="NCBI Taxonomy" id="3110330"/>
    <lineage>
        <taxon>Bacteria</taxon>
        <taxon>Bacillati</taxon>
        <taxon>Actinomycetota</taxon>
        <taxon>Actinomycetes</taxon>
        <taxon>Micrococcales</taxon>
        <taxon>Micrococcaceae</taxon>
        <taxon>Sinomonas</taxon>
    </lineage>
</organism>
<evidence type="ECO:0000313" key="4">
    <source>
        <dbReference type="Proteomes" id="UP001304769"/>
    </source>
</evidence>
<dbReference type="CDD" id="cd02440">
    <property type="entry name" value="AdoMet_MTases"/>
    <property type="match status" value="1"/>
</dbReference>
<dbReference type="EC" id="2.1.1.-" evidence="3"/>
<feature type="domain" description="Methyltransferase" evidence="2">
    <location>
        <begin position="46"/>
        <end position="136"/>
    </location>
</feature>
<proteinExistence type="predicted"/>
<dbReference type="Proteomes" id="UP001304769">
    <property type="component" value="Unassembled WGS sequence"/>
</dbReference>
<dbReference type="Pfam" id="PF13649">
    <property type="entry name" value="Methyltransf_25"/>
    <property type="match status" value="1"/>
</dbReference>
<dbReference type="RefSeq" id="WP_323280129.1">
    <property type="nucleotide sequence ID" value="NZ_JAYGGQ010000013.1"/>
</dbReference>
<reference evidence="3 4" key="1">
    <citation type="submission" date="2023-12" db="EMBL/GenBank/DDBJ databases">
        <title>Sinomonas terricola sp. nov, isolated from litchi orchard soil in Guangdong, PR China.</title>
        <authorList>
            <person name="Jiaxin W."/>
            <person name="Yang Z."/>
            <person name="Honghui Z."/>
        </authorList>
    </citation>
    <scope>NUCLEOTIDE SEQUENCE [LARGE SCALE GENOMIC DNA]</scope>
    <source>
        <strain evidence="3 4">JGH33</strain>
    </source>
</reference>